<keyword evidence="4" id="KW-1185">Reference proteome</keyword>
<feature type="transmembrane region" description="Helical" evidence="1">
    <location>
        <begin position="77"/>
        <end position="104"/>
    </location>
</feature>
<dbReference type="RefSeq" id="WP_183328917.1">
    <property type="nucleotide sequence ID" value="NZ_JACHHK010000006.1"/>
</dbReference>
<evidence type="ECO:0000256" key="1">
    <source>
        <dbReference type="SAM" id="Phobius"/>
    </source>
</evidence>
<feature type="transmembrane region" description="Helical" evidence="1">
    <location>
        <begin position="25"/>
        <end position="44"/>
    </location>
</feature>
<protein>
    <submittedName>
        <fullName evidence="3">Prepilin signal peptidase PulO-like enzyme (Type II secretory pathway)</fullName>
    </submittedName>
</protein>
<name>A0A7W8D139_9FIRM</name>
<dbReference type="GO" id="GO:0004190">
    <property type="term" value="F:aspartic-type endopeptidase activity"/>
    <property type="evidence" value="ECO:0007669"/>
    <property type="project" value="InterPro"/>
</dbReference>
<dbReference type="EMBL" id="JACHHK010000006">
    <property type="protein sequence ID" value="MBB5183620.1"/>
    <property type="molecule type" value="Genomic_DNA"/>
</dbReference>
<keyword evidence="1" id="KW-0812">Transmembrane</keyword>
<organism evidence="3 4">
    <name type="scientific">Catenisphaera adipataccumulans</name>
    <dbReference type="NCBI Taxonomy" id="700500"/>
    <lineage>
        <taxon>Bacteria</taxon>
        <taxon>Bacillati</taxon>
        <taxon>Bacillota</taxon>
        <taxon>Erysipelotrichia</taxon>
        <taxon>Erysipelotrichales</taxon>
        <taxon>Erysipelotrichaceae</taxon>
        <taxon>Catenisphaera</taxon>
    </lineage>
</organism>
<dbReference type="Gene3D" id="1.20.120.1220">
    <property type="match status" value="1"/>
</dbReference>
<feature type="transmembrane region" description="Helical" evidence="1">
    <location>
        <begin position="49"/>
        <end position="65"/>
    </location>
</feature>
<reference evidence="3 4" key="1">
    <citation type="submission" date="2020-08" db="EMBL/GenBank/DDBJ databases">
        <title>Genomic Encyclopedia of Type Strains, Phase IV (KMG-IV): sequencing the most valuable type-strain genomes for metagenomic binning, comparative biology and taxonomic classification.</title>
        <authorList>
            <person name="Goeker M."/>
        </authorList>
    </citation>
    <scope>NUCLEOTIDE SEQUENCE [LARGE SCALE GENOMIC DNA]</scope>
    <source>
        <strain evidence="3 4">DSM 25799</strain>
    </source>
</reference>
<evidence type="ECO:0000259" key="2">
    <source>
        <dbReference type="Pfam" id="PF01478"/>
    </source>
</evidence>
<dbReference type="GO" id="GO:0016020">
    <property type="term" value="C:membrane"/>
    <property type="evidence" value="ECO:0007669"/>
    <property type="project" value="InterPro"/>
</dbReference>
<gene>
    <name evidence="3" type="ORF">HNQ47_001655</name>
</gene>
<keyword evidence="1" id="KW-0472">Membrane</keyword>
<proteinExistence type="predicted"/>
<dbReference type="InterPro" id="IPR000045">
    <property type="entry name" value="Prepilin_IV_endopep_pep"/>
</dbReference>
<accession>A0A7W8D139</accession>
<feature type="domain" description="Prepilin type IV endopeptidase peptidase" evidence="2">
    <location>
        <begin position="4"/>
        <end position="103"/>
    </location>
</feature>
<comment type="caution">
    <text evidence="3">The sequence shown here is derived from an EMBL/GenBank/DDBJ whole genome shotgun (WGS) entry which is preliminary data.</text>
</comment>
<keyword evidence="1" id="KW-1133">Transmembrane helix</keyword>
<dbReference type="Pfam" id="PF01478">
    <property type="entry name" value="Peptidase_A24"/>
    <property type="match status" value="1"/>
</dbReference>
<dbReference type="AlphaFoldDB" id="A0A7W8D139"/>
<evidence type="ECO:0000313" key="3">
    <source>
        <dbReference type="EMBL" id="MBB5183620.1"/>
    </source>
</evidence>
<feature type="transmembrane region" description="Helical" evidence="1">
    <location>
        <begin position="111"/>
        <end position="133"/>
    </location>
</feature>
<dbReference type="Proteomes" id="UP000539953">
    <property type="component" value="Unassembled WGS sequence"/>
</dbReference>
<sequence>MKTLFLCFLAAAAVRDWRTMYFSKHWFWICLGMIPVYYQFSFFLPAESIPGAFLFSMPAFFFHHYKQWLGSADVWFLGYFGFILGYPRMIVAMMIAVPIGLTYLAISKKAAVPFVSCLCIGVSASLFWGYHIWYQWF</sequence>
<evidence type="ECO:0000313" key="4">
    <source>
        <dbReference type="Proteomes" id="UP000539953"/>
    </source>
</evidence>